<dbReference type="VEuPathDB" id="TriTrypDB:TcBrA4_0068080"/>
<evidence type="ECO:0000256" key="1">
    <source>
        <dbReference type="SAM" id="Coils"/>
    </source>
</evidence>
<feature type="compositionally biased region" description="Basic and acidic residues" evidence="2">
    <location>
        <begin position="319"/>
        <end position="329"/>
    </location>
</feature>
<feature type="compositionally biased region" description="Basic and acidic residues" evidence="2">
    <location>
        <begin position="408"/>
        <end position="422"/>
    </location>
</feature>
<feature type="compositionally biased region" description="Basic and acidic residues" evidence="2">
    <location>
        <begin position="42"/>
        <end position="65"/>
    </location>
</feature>
<dbReference type="VEuPathDB" id="TriTrypDB:Tc_MARK_8068"/>
<feature type="signal peptide" evidence="3">
    <location>
        <begin position="1"/>
        <end position="20"/>
    </location>
</feature>
<keyword evidence="1" id="KW-0175">Coiled coil</keyword>
<dbReference type="Proteomes" id="UP000246121">
    <property type="component" value="Unassembled WGS sequence"/>
</dbReference>
<keyword evidence="3" id="KW-0732">Signal</keyword>
<feature type="coiled-coil region" evidence="1">
    <location>
        <begin position="262"/>
        <end position="289"/>
    </location>
</feature>
<evidence type="ECO:0000256" key="3">
    <source>
        <dbReference type="SAM" id="SignalP"/>
    </source>
</evidence>
<feature type="compositionally biased region" description="Basic residues" evidence="2">
    <location>
        <begin position="346"/>
        <end position="376"/>
    </location>
</feature>
<dbReference type="VEuPathDB" id="TriTrypDB:C3747_78g2"/>
<feature type="region of interest" description="Disordered" evidence="2">
    <location>
        <begin position="408"/>
        <end position="446"/>
    </location>
</feature>
<dbReference type="VEuPathDB" id="TriTrypDB:TcBrA4_0068130"/>
<dbReference type="VEuPathDB" id="TriTrypDB:C3747_50g36"/>
<proteinExistence type="predicted"/>
<dbReference type="VEuPathDB" id="TriTrypDB:ECC02_002416"/>
<dbReference type="VEuPathDB" id="TriTrypDB:TcCLB.509399.60"/>
<dbReference type="EMBL" id="PRFA01000224">
    <property type="protein sequence ID" value="PWU84482.1"/>
    <property type="molecule type" value="Genomic_DNA"/>
</dbReference>
<reference evidence="4 5" key="1">
    <citation type="journal article" date="2018" name="Microb. Genom.">
        <title>Expanding an expanded genome: long-read sequencing of Trypanosoma cruzi.</title>
        <authorList>
            <person name="Berna L."/>
            <person name="Rodriguez M."/>
            <person name="Chiribao M.L."/>
            <person name="Parodi-Talice A."/>
            <person name="Pita S."/>
            <person name="Rijo G."/>
            <person name="Alvarez-Valin F."/>
            <person name="Robello C."/>
        </authorList>
    </citation>
    <scope>NUCLEOTIDE SEQUENCE [LARGE SCALE GENOMIC DNA]</scope>
    <source>
        <strain evidence="4 5">Dm28c</strain>
    </source>
</reference>
<feature type="region of interest" description="Disordered" evidence="2">
    <location>
        <begin position="42"/>
        <end position="105"/>
    </location>
</feature>
<dbReference type="VEuPathDB" id="TriTrypDB:BCY84_08588"/>
<dbReference type="VEuPathDB" id="TriTrypDB:TCSYLVIO_006974"/>
<dbReference type="AlphaFoldDB" id="A0A2V2UMZ2"/>
<evidence type="ECO:0000313" key="5">
    <source>
        <dbReference type="Proteomes" id="UP000246121"/>
    </source>
</evidence>
<dbReference type="VEuPathDB" id="TriTrypDB:C4B63_224g22"/>
<dbReference type="VEuPathDB" id="TriTrypDB:TcCL_ESM02575"/>
<sequence length="513" mass="57770">MRRWACGAWFLRRLPAHAWASSHLHRFDAAIHSTRVCCCHHRGTDDDGGGGEKHSHETMHARDMSEASGDAGNDEKNGEGRQGTPSSLSPPPVFISFPTTHSSSTMNDLPHMIAERQGPASEVAKGRKRRSGTPPTKSGCALLVDYFTSAAAARPAGRQRPQGRQVAGSGDSSVGAASAAVVTSTLLEKLRRNVLRKRLDWQQMPSRYPLVMRLPVWRQRFAWSARFLPPSALPLPSGGSVTDTFVCSAPERRDDDVTVLQREVAERRAQQATERRTRLENQIETKRKLTEKWRQYTCTPIRYFSTRDTEGKSTPPLMKPRDSRRDARQARRWARRSRGNSQRSLRGTRRSTRSLLRKGARGGSRSRRRNWHRFARPSKASDGRVLRRGLRACVFFFFFLEEDEGKREEKESAEQKEGDGRKQNKGNNVRWGRGEQQHHGVVSSSPAAVGVVGEVTRRAAGASNRVEKSRGRNSFKIAWRRKHNLYSYLPPPPPLSLCVCVCRICRGLPRRGT</sequence>
<evidence type="ECO:0000256" key="2">
    <source>
        <dbReference type="SAM" id="MobiDB-lite"/>
    </source>
</evidence>
<evidence type="ECO:0000313" key="4">
    <source>
        <dbReference type="EMBL" id="PWU84482.1"/>
    </source>
</evidence>
<feature type="chain" id="PRO_5016145313" evidence="3">
    <location>
        <begin position="21"/>
        <end position="513"/>
    </location>
</feature>
<gene>
    <name evidence="4" type="ORF">C4B63_224g22</name>
</gene>
<accession>A0A2V2UMZ2</accession>
<comment type="caution">
    <text evidence="4">The sequence shown here is derived from an EMBL/GenBank/DDBJ whole genome shotgun (WGS) entry which is preliminary data.</text>
</comment>
<feature type="region of interest" description="Disordered" evidence="2">
    <location>
        <begin position="304"/>
        <end position="382"/>
    </location>
</feature>
<dbReference type="VEuPathDB" id="TriTrypDB:TcCLB.506531.40"/>
<dbReference type="VEuPathDB" id="TriTrypDB:TcG_07140"/>
<feature type="region of interest" description="Disordered" evidence="2">
    <location>
        <begin position="118"/>
        <end position="137"/>
    </location>
</feature>
<organism evidence="4 5">
    <name type="scientific">Trypanosoma cruzi</name>
    <dbReference type="NCBI Taxonomy" id="5693"/>
    <lineage>
        <taxon>Eukaryota</taxon>
        <taxon>Discoba</taxon>
        <taxon>Euglenozoa</taxon>
        <taxon>Kinetoplastea</taxon>
        <taxon>Metakinetoplastina</taxon>
        <taxon>Trypanosomatida</taxon>
        <taxon>Trypanosomatidae</taxon>
        <taxon>Trypanosoma</taxon>
        <taxon>Schizotrypanum</taxon>
    </lineage>
</organism>
<feature type="region of interest" description="Disordered" evidence="2">
    <location>
        <begin position="153"/>
        <end position="175"/>
    </location>
</feature>
<protein>
    <submittedName>
        <fullName evidence="4">Uncharacterized protein</fullName>
    </submittedName>
</protein>
<name>A0A2V2UMZ2_TRYCR</name>